<dbReference type="SUPFAM" id="SSF46955">
    <property type="entry name" value="Putative DNA-binding domain"/>
    <property type="match status" value="1"/>
</dbReference>
<dbReference type="GO" id="GO:0003700">
    <property type="term" value="F:DNA-binding transcription factor activity"/>
    <property type="evidence" value="ECO:0007669"/>
    <property type="project" value="InterPro"/>
</dbReference>
<gene>
    <name evidence="6" type="ORF">BKA02_000231</name>
</gene>
<dbReference type="PANTHER" id="PTHR30204">
    <property type="entry name" value="REDOX-CYCLING DRUG-SENSING TRANSCRIPTIONAL ACTIVATOR SOXR"/>
    <property type="match status" value="1"/>
</dbReference>
<evidence type="ECO:0000313" key="7">
    <source>
        <dbReference type="Proteomes" id="UP000552045"/>
    </source>
</evidence>
<evidence type="ECO:0000256" key="2">
    <source>
        <dbReference type="ARBA" id="ARBA00023015"/>
    </source>
</evidence>
<accession>A0A7Y9ESX5</accession>
<proteinExistence type="predicted"/>
<dbReference type="Gene3D" id="3.10.150.10">
    <property type="entry name" value="DNA Polymerase III, subunit A, domain 2"/>
    <property type="match status" value="1"/>
</dbReference>
<dbReference type="AlphaFoldDB" id="A0A7Y9ESX5"/>
<dbReference type="Proteomes" id="UP000552045">
    <property type="component" value="Unassembled WGS sequence"/>
</dbReference>
<keyword evidence="2" id="KW-0805">Transcription regulation</keyword>
<dbReference type="SMART" id="SM00422">
    <property type="entry name" value="HTH_MERR"/>
    <property type="match status" value="1"/>
</dbReference>
<dbReference type="SUPFAM" id="SSF55979">
    <property type="entry name" value="DNA clamp"/>
    <property type="match status" value="1"/>
</dbReference>
<dbReference type="GO" id="GO:0003677">
    <property type="term" value="F:DNA binding"/>
    <property type="evidence" value="ECO:0007669"/>
    <property type="project" value="UniProtKB-KW"/>
</dbReference>
<reference evidence="6 7" key="1">
    <citation type="submission" date="2020-07" db="EMBL/GenBank/DDBJ databases">
        <title>Sequencing the genomes of 1000 actinobacteria strains.</title>
        <authorList>
            <person name="Klenk H.-P."/>
        </authorList>
    </citation>
    <scope>NUCLEOTIDE SEQUENCE [LARGE SCALE GENOMIC DNA]</scope>
    <source>
        <strain evidence="6 7">DSM 22185</strain>
    </source>
</reference>
<evidence type="ECO:0000256" key="3">
    <source>
        <dbReference type="ARBA" id="ARBA00023125"/>
    </source>
</evidence>
<evidence type="ECO:0000313" key="6">
    <source>
        <dbReference type="EMBL" id="NYD53176.1"/>
    </source>
</evidence>
<dbReference type="InterPro" id="IPR046938">
    <property type="entry name" value="DNA_clamp_sf"/>
</dbReference>
<keyword evidence="4" id="KW-0804">Transcription</keyword>
<dbReference type="Pfam" id="PF13411">
    <property type="entry name" value="MerR_1"/>
    <property type="match status" value="1"/>
</dbReference>
<dbReference type="PROSITE" id="PS50937">
    <property type="entry name" value="HTH_MERR_2"/>
    <property type="match status" value="1"/>
</dbReference>
<evidence type="ECO:0000259" key="5">
    <source>
        <dbReference type="PROSITE" id="PS50937"/>
    </source>
</evidence>
<dbReference type="Gene3D" id="1.10.1660.10">
    <property type="match status" value="1"/>
</dbReference>
<dbReference type="EMBL" id="JACCBH010000001">
    <property type="protein sequence ID" value="NYD53176.1"/>
    <property type="molecule type" value="Genomic_DNA"/>
</dbReference>
<keyword evidence="3 6" id="KW-0238">DNA-binding</keyword>
<protein>
    <submittedName>
        <fullName evidence="6">DNA-binding transcriptional MerR regulator</fullName>
    </submittedName>
</protein>
<sequence>MTTSEQPLQTISAFSRAVGLSTSSIRDYGAIGLLVPAEVHPASGYRYYADAQQRRAIWIRRLREAGLDLDRIRTVVDAEPQDAERILDDWLAEIDARAAAASQVAEDLRAELRAAGGASPARTCRVRVVVEAVVAAIQQVMRACSREDDSFATVLLEADSGRLSITATDRRLLIRRSVPAVTLGDAGRFCARPDELLSWLDALAPGLCEFVIESSDARKPGGDIPRSMLLDADGVPIAVPSRIDPFPSPERLIDVADVPLARAALQRAGAEALLSDATTANLQLEFADGTARLISEKATLTGRSNGETLRLRVARSPYATAVQATIGDQLTCTIYAEPRHIAWTAPSQPDFVALATYLPA</sequence>
<organism evidence="6 7">
    <name type="scientific">Microbacterium pseudoresistens</name>
    <dbReference type="NCBI Taxonomy" id="640634"/>
    <lineage>
        <taxon>Bacteria</taxon>
        <taxon>Bacillati</taxon>
        <taxon>Actinomycetota</taxon>
        <taxon>Actinomycetes</taxon>
        <taxon>Micrococcales</taxon>
        <taxon>Microbacteriaceae</taxon>
        <taxon>Microbacterium</taxon>
    </lineage>
</organism>
<comment type="caution">
    <text evidence="6">The sequence shown here is derived from an EMBL/GenBank/DDBJ whole genome shotgun (WGS) entry which is preliminary data.</text>
</comment>
<feature type="domain" description="HTH merR-type" evidence="5">
    <location>
        <begin position="10"/>
        <end position="78"/>
    </location>
</feature>
<evidence type="ECO:0000256" key="1">
    <source>
        <dbReference type="ARBA" id="ARBA00022491"/>
    </source>
</evidence>
<dbReference type="InterPro" id="IPR000551">
    <property type="entry name" value="MerR-type_HTH_dom"/>
</dbReference>
<dbReference type="PANTHER" id="PTHR30204:SF69">
    <property type="entry name" value="MERR-FAMILY TRANSCRIPTIONAL REGULATOR"/>
    <property type="match status" value="1"/>
</dbReference>
<evidence type="ECO:0000256" key="4">
    <source>
        <dbReference type="ARBA" id="ARBA00023163"/>
    </source>
</evidence>
<keyword evidence="7" id="KW-1185">Reference proteome</keyword>
<dbReference type="InterPro" id="IPR047057">
    <property type="entry name" value="MerR_fam"/>
</dbReference>
<name>A0A7Y9ESX5_9MICO</name>
<dbReference type="InterPro" id="IPR009061">
    <property type="entry name" value="DNA-bd_dom_put_sf"/>
</dbReference>
<dbReference type="RefSeq" id="WP_179430513.1">
    <property type="nucleotide sequence ID" value="NZ_BAABLC010000003.1"/>
</dbReference>
<keyword evidence="1" id="KW-0678">Repressor</keyword>